<dbReference type="Proteomes" id="UP000799539">
    <property type="component" value="Unassembled WGS sequence"/>
</dbReference>
<dbReference type="OrthoDB" id="3888684at2759"/>
<dbReference type="GO" id="GO:0004866">
    <property type="term" value="F:endopeptidase inhibitor activity"/>
    <property type="evidence" value="ECO:0007669"/>
    <property type="project" value="TreeGrafter"/>
</dbReference>
<evidence type="ECO:0000313" key="3">
    <source>
        <dbReference type="EMBL" id="KAF2213098.1"/>
    </source>
</evidence>
<name>A0A6A6FIP5_9PEZI</name>
<keyword evidence="4" id="KW-1185">Reference proteome</keyword>
<evidence type="ECO:0000256" key="2">
    <source>
        <dbReference type="SAM" id="SignalP"/>
    </source>
</evidence>
<dbReference type="GO" id="GO:0042144">
    <property type="term" value="P:vacuole fusion, non-autophagic"/>
    <property type="evidence" value="ECO:0007669"/>
    <property type="project" value="TreeGrafter"/>
</dbReference>
<reference evidence="3" key="1">
    <citation type="journal article" date="2020" name="Stud. Mycol.">
        <title>101 Dothideomycetes genomes: a test case for predicting lifestyles and emergence of pathogens.</title>
        <authorList>
            <person name="Haridas S."/>
            <person name="Albert R."/>
            <person name="Binder M."/>
            <person name="Bloem J."/>
            <person name="Labutti K."/>
            <person name="Salamov A."/>
            <person name="Andreopoulos B."/>
            <person name="Baker S."/>
            <person name="Barry K."/>
            <person name="Bills G."/>
            <person name="Bluhm B."/>
            <person name="Cannon C."/>
            <person name="Castanera R."/>
            <person name="Culley D."/>
            <person name="Daum C."/>
            <person name="Ezra D."/>
            <person name="Gonzalez J."/>
            <person name="Henrissat B."/>
            <person name="Kuo A."/>
            <person name="Liang C."/>
            <person name="Lipzen A."/>
            <person name="Lutzoni F."/>
            <person name="Magnuson J."/>
            <person name="Mondo S."/>
            <person name="Nolan M."/>
            <person name="Ohm R."/>
            <person name="Pangilinan J."/>
            <person name="Park H.-J."/>
            <person name="Ramirez L."/>
            <person name="Alfaro M."/>
            <person name="Sun H."/>
            <person name="Tritt A."/>
            <person name="Yoshinaga Y."/>
            <person name="Zwiers L.-H."/>
            <person name="Turgeon B."/>
            <person name="Goodwin S."/>
            <person name="Spatafora J."/>
            <person name="Crous P."/>
            <person name="Grigoriev I."/>
        </authorList>
    </citation>
    <scope>NUCLEOTIDE SEQUENCE</scope>
    <source>
        <strain evidence="3">SCOH1-5</strain>
    </source>
</reference>
<evidence type="ECO:0000313" key="4">
    <source>
        <dbReference type="Proteomes" id="UP000799539"/>
    </source>
</evidence>
<dbReference type="PANTHER" id="PTHR28288">
    <property type="entry name" value="PROTEASE B INHIBITOR 2"/>
    <property type="match status" value="1"/>
</dbReference>
<protein>
    <recommendedName>
        <fullName evidence="5">Inhibitor I9 domain-containing protein</fullName>
    </recommendedName>
</protein>
<dbReference type="InterPro" id="IPR037045">
    <property type="entry name" value="S8pro/Inhibitor_I9_sf"/>
</dbReference>
<feature type="signal peptide" evidence="2">
    <location>
        <begin position="1"/>
        <end position="19"/>
    </location>
</feature>
<sequence>MKLVISTILLALLAISAAAVEPKYQVIISYPKGTPASVLDDAKKAILEAGGVVSHEYHLIMAIAATVPAKLLDTIQAAGAGHNVLIEQDGEVSINTH</sequence>
<evidence type="ECO:0000256" key="1">
    <source>
        <dbReference type="ARBA" id="ARBA00038069"/>
    </source>
</evidence>
<feature type="chain" id="PRO_5025570188" description="Inhibitor I9 domain-containing protein" evidence="2">
    <location>
        <begin position="20"/>
        <end position="97"/>
    </location>
</feature>
<proteinExistence type="inferred from homology"/>
<dbReference type="PANTHER" id="PTHR28288:SF1">
    <property type="entry name" value="INHIBITOR I9 DOMAIN-CONTAINING PROTEIN"/>
    <property type="match status" value="1"/>
</dbReference>
<dbReference type="AlphaFoldDB" id="A0A6A6FIP5"/>
<gene>
    <name evidence="3" type="ORF">CERZMDRAFT_90565</name>
</gene>
<dbReference type="Gene3D" id="3.30.70.80">
    <property type="entry name" value="Peptidase S8 propeptide/proteinase inhibitor I9"/>
    <property type="match status" value="1"/>
</dbReference>
<dbReference type="EMBL" id="ML992671">
    <property type="protein sequence ID" value="KAF2213098.1"/>
    <property type="molecule type" value="Genomic_DNA"/>
</dbReference>
<accession>A0A6A6FIP5</accession>
<keyword evidence="2" id="KW-0732">Signal</keyword>
<comment type="similarity">
    <text evidence="1">Belongs to the protease inhibitor I9 family.</text>
</comment>
<dbReference type="InterPro" id="IPR052471">
    <property type="entry name" value="PBI_I9"/>
</dbReference>
<organism evidence="3 4">
    <name type="scientific">Cercospora zeae-maydis SCOH1-5</name>
    <dbReference type="NCBI Taxonomy" id="717836"/>
    <lineage>
        <taxon>Eukaryota</taxon>
        <taxon>Fungi</taxon>
        <taxon>Dikarya</taxon>
        <taxon>Ascomycota</taxon>
        <taxon>Pezizomycotina</taxon>
        <taxon>Dothideomycetes</taxon>
        <taxon>Dothideomycetidae</taxon>
        <taxon>Mycosphaerellales</taxon>
        <taxon>Mycosphaerellaceae</taxon>
        <taxon>Cercospora</taxon>
    </lineage>
</organism>
<evidence type="ECO:0008006" key="5">
    <source>
        <dbReference type="Google" id="ProtNLM"/>
    </source>
</evidence>
<dbReference type="SUPFAM" id="SSF54897">
    <property type="entry name" value="Protease propeptides/inhibitors"/>
    <property type="match status" value="1"/>
</dbReference>